<dbReference type="PIRSF" id="PIRSF002867">
    <property type="entry name" value="CheV"/>
    <property type="match status" value="1"/>
</dbReference>
<dbReference type="PROSITE" id="PS50110">
    <property type="entry name" value="RESPONSE_REGULATORY"/>
    <property type="match status" value="1"/>
</dbReference>
<proteinExistence type="predicted"/>
<feature type="domain" description="CheW-like" evidence="3">
    <location>
        <begin position="8"/>
        <end position="149"/>
    </location>
</feature>
<dbReference type="InterPro" id="IPR001789">
    <property type="entry name" value="Sig_transdc_resp-reg_receiver"/>
</dbReference>
<reference evidence="4 5" key="1">
    <citation type="submission" date="2016-06" db="EMBL/GenBank/DDBJ databases">
        <authorList>
            <person name="Kjaerup R.B."/>
            <person name="Dalgaard T.S."/>
            <person name="Juul-Madsen H.R."/>
        </authorList>
    </citation>
    <scope>NUCLEOTIDE SEQUENCE [LARGE SCALE GENOMIC DNA]</scope>
    <source>
        <strain evidence="4 5">1S159</strain>
    </source>
</reference>
<dbReference type="PANTHER" id="PTHR47233:SF2">
    <property type="entry name" value="CHEMOTAXIS SIGNAL TRANSDUCTION SYSTEM RESPONSE REGULATOR CHEV"/>
    <property type="match status" value="1"/>
</dbReference>
<dbReference type="InterPro" id="IPR036061">
    <property type="entry name" value="CheW-like_dom_sf"/>
</dbReference>
<comment type="caution">
    <text evidence="4">The sequence shown here is derived from an EMBL/GenBank/DDBJ whole genome shotgun (WGS) entry which is preliminary data.</text>
</comment>
<protein>
    <submittedName>
        <fullName evidence="4">Chemotaxis protein CheW</fullName>
    </submittedName>
</protein>
<evidence type="ECO:0000313" key="4">
    <source>
        <dbReference type="EMBL" id="OCH19477.1"/>
    </source>
</evidence>
<dbReference type="Proteomes" id="UP000093523">
    <property type="component" value="Unassembled WGS sequence"/>
</dbReference>
<accession>A0A1B9NWA2</accession>
<dbReference type="RefSeq" id="WP_065611682.1">
    <property type="nucleotide sequence ID" value="NZ_CAWMPN010000015.1"/>
</dbReference>
<keyword evidence="1" id="KW-0597">Phosphoprotein</keyword>
<dbReference type="OrthoDB" id="9806105at2"/>
<dbReference type="AlphaFoldDB" id="A0A1B9NWA2"/>
<dbReference type="Gene3D" id="3.40.50.2300">
    <property type="match status" value="1"/>
</dbReference>
<organism evidence="4 5">
    <name type="scientific">Aliivibrio logei</name>
    <name type="common">Vibrio logei</name>
    <dbReference type="NCBI Taxonomy" id="688"/>
    <lineage>
        <taxon>Bacteria</taxon>
        <taxon>Pseudomonadati</taxon>
        <taxon>Pseudomonadota</taxon>
        <taxon>Gammaproteobacteria</taxon>
        <taxon>Vibrionales</taxon>
        <taxon>Vibrionaceae</taxon>
        <taxon>Aliivibrio</taxon>
    </lineage>
</organism>
<dbReference type="Pfam" id="PF01584">
    <property type="entry name" value="CheW"/>
    <property type="match status" value="1"/>
</dbReference>
<dbReference type="PROSITE" id="PS50851">
    <property type="entry name" value="CHEW"/>
    <property type="match status" value="1"/>
</dbReference>
<evidence type="ECO:0000256" key="1">
    <source>
        <dbReference type="PROSITE-ProRule" id="PRU00169"/>
    </source>
</evidence>
<dbReference type="PANTHER" id="PTHR47233">
    <property type="entry name" value="CHEMOTAXIS PROTEIN CHEV"/>
    <property type="match status" value="1"/>
</dbReference>
<sequence>MKSKANQSQGMLLFKLTLTQRFAIGTLKVREIVPFQALTSIPYSHHHVLGTATIRNMAIPIIDMSAAVGFRPLQKEEFDNCYIIITDCMRTVVGFAVRAIDKIIECDWKAIEPSPETAGKNVFVTGITRVENSIVQLLDVELLLSKIFPEDTSNLYPILSDVEREKLKPLQIMLVDDSVVARKQLSSALDSINIPYQVATNGLDAYERLKQASQEQRPFDIIVSDIEMPGLDGYELAFEIQNDVRLKDAYIILHTSLSSEICVEQAHQVGAHEALTKFEATELVQAMLRGARHRESIVSSMQ</sequence>
<dbReference type="SMART" id="SM00260">
    <property type="entry name" value="CheW"/>
    <property type="match status" value="1"/>
</dbReference>
<dbReference type="Pfam" id="PF00072">
    <property type="entry name" value="Response_reg"/>
    <property type="match status" value="1"/>
</dbReference>
<dbReference type="STRING" id="688.A6E04_15715"/>
<evidence type="ECO:0000313" key="5">
    <source>
        <dbReference type="Proteomes" id="UP000093523"/>
    </source>
</evidence>
<dbReference type="GO" id="GO:0000160">
    <property type="term" value="P:phosphorelay signal transduction system"/>
    <property type="evidence" value="ECO:0007669"/>
    <property type="project" value="InterPro"/>
</dbReference>
<feature type="domain" description="Response regulatory" evidence="2">
    <location>
        <begin position="171"/>
        <end position="292"/>
    </location>
</feature>
<dbReference type="Gene3D" id="2.30.30.40">
    <property type="entry name" value="SH3 Domains"/>
    <property type="match status" value="1"/>
</dbReference>
<feature type="modified residue" description="4-aspartylphosphate" evidence="1">
    <location>
        <position position="225"/>
    </location>
</feature>
<dbReference type="Gene3D" id="2.40.50.180">
    <property type="entry name" value="CheA-289, Domain 4"/>
    <property type="match status" value="1"/>
</dbReference>
<dbReference type="SUPFAM" id="SSF52172">
    <property type="entry name" value="CheY-like"/>
    <property type="match status" value="1"/>
</dbReference>
<evidence type="ECO:0000259" key="3">
    <source>
        <dbReference type="PROSITE" id="PS50851"/>
    </source>
</evidence>
<dbReference type="EMBL" id="MAJU01000015">
    <property type="protein sequence ID" value="OCH19477.1"/>
    <property type="molecule type" value="Genomic_DNA"/>
</dbReference>
<dbReference type="InterPro" id="IPR011006">
    <property type="entry name" value="CheY-like_superfamily"/>
</dbReference>
<gene>
    <name evidence="4" type="ORF">A6E04_15715</name>
</gene>
<dbReference type="SMART" id="SM00448">
    <property type="entry name" value="REC"/>
    <property type="match status" value="1"/>
</dbReference>
<dbReference type="SUPFAM" id="SSF50341">
    <property type="entry name" value="CheW-like"/>
    <property type="match status" value="1"/>
</dbReference>
<dbReference type="GO" id="GO:0006935">
    <property type="term" value="P:chemotaxis"/>
    <property type="evidence" value="ECO:0007669"/>
    <property type="project" value="InterPro"/>
</dbReference>
<dbReference type="InterPro" id="IPR002545">
    <property type="entry name" value="CheW-lke_dom"/>
</dbReference>
<dbReference type="InterPro" id="IPR024181">
    <property type="entry name" value="Chemotax_regulator_CheV"/>
</dbReference>
<evidence type="ECO:0000259" key="2">
    <source>
        <dbReference type="PROSITE" id="PS50110"/>
    </source>
</evidence>
<name>A0A1B9NWA2_ALILO</name>